<feature type="domain" description="BTB" evidence="2">
    <location>
        <begin position="20"/>
        <end position="75"/>
    </location>
</feature>
<sequence length="297" mass="33866">MEGEFGRYVTSPLFTFQIGPDKKDITVHSFPLATLSPALHALMNGDMIEAKTRRIEWSDVDEDTFIRLCEFAYLHDYTPPSIHQLPRQGISPKKKSKKAKKKRDTESVSNVWDINCTSPEMEPLGAPEPDEEVNEDELPYREKSIRTRHLRDTSGSYQDFTPVFLGHAQLYVLADRYGINSLRQLVLYKLHRTLEKFKLYGTSVAGVIEFLRFVYSNTPRYVNGMDPLRNLATWYIVSVLGQLGENESFQELLGEGGDFVVDFWHIVWSTDNTTVASGNMKQATTWGFGFGSDTKGF</sequence>
<dbReference type="OrthoDB" id="9997739at2759"/>
<accession>A0A5N5WWC6</accession>
<organism evidence="3 4">
    <name type="scientific">Aspergillus leporis</name>
    <dbReference type="NCBI Taxonomy" id="41062"/>
    <lineage>
        <taxon>Eukaryota</taxon>
        <taxon>Fungi</taxon>
        <taxon>Dikarya</taxon>
        <taxon>Ascomycota</taxon>
        <taxon>Pezizomycotina</taxon>
        <taxon>Eurotiomycetes</taxon>
        <taxon>Eurotiomycetidae</taxon>
        <taxon>Eurotiales</taxon>
        <taxon>Aspergillaceae</taxon>
        <taxon>Aspergillus</taxon>
        <taxon>Aspergillus subgen. Circumdati</taxon>
    </lineage>
</organism>
<dbReference type="InterPro" id="IPR000210">
    <property type="entry name" value="BTB/POZ_dom"/>
</dbReference>
<dbReference type="PANTHER" id="PTHR47843">
    <property type="entry name" value="BTB DOMAIN-CONTAINING PROTEIN-RELATED"/>
    <property type="match status" value="1"/>
</dbReference>
<keyword evidence="4" id="KW-1185">Reference proteome</keyword>
<feature type="compositionally biased region" description="Basic residues" evidence="1">
    <location>
        <begin position="92"/>
        <end position="102"/>
    </location>
</feature>
<gene>
    <name evidence="3" type="ORF">BDV29DRAFT_192858</name>
</gene>
<dbReference type="Pfam" id="PF00651">
    <property type="entry name" value="BTB"/>
    <property type="match status" value="1"/>
</dbReference>
<feature type="region of interest" description="Disordered" evidence="1">
    <location>
        <begin position="84"/>
        <end position="107"/>
    </location>
</feature>
<evidence type="ECO:0000256" key="1">
    <source>
        <dbReference type="SAM" id="MobiDB-lite"/>
    </source>
</evidence>
<dbReference type="AlphaFoldDB" id="A0A5N5WWC6"/>
<protein>
    <recommendedName>
        <fullName evidence="2">BTB domain-containing protein</fullName>
    </recommendedName>
</protein>
<dbReference type="Gene3D" id="3.30.710.10">
    <property type="entry name" value="Potassium Channel Kv1.1, Chain A"/>
    <property type="match status" value="1"/>
</dbReference>
<proteinExistence type="predicted"/>
<dbReference type="SUPFAM" id="SSF54695">
    <property type="entry name" value="POZ domain"/>
    <property type="match status" value="1"/>
</dbReference>
<name>A0A5N5WWC6_9EURO</name>
<dbReference type="Proteomes" id="UP000326565">
    <property type="component" value="Unassembled WGS sequence"/>
</dbReference>
<dbReference type="EMBL" id="ML732257">
    <property type="protein sequence ID" value="KAB8072037.1"/>
    <property type="molecule type" value="Genomic_DNA"/>
</dbReference>
<dbReference type="InterPro" id="IPR011333">
    <property type="entry name" value="SKP1/BTB/POZ_sf"/>
</dbReference>
<evidence type="ECO:0000313" key="4">
    <source>
        <dbReference type="Proteomes" id="UP000326565"/>
    </source>
</evidence>
<evidence type="ECO:0000259" key="2">
    <source>
        <dbReference type="Pfam" id="PF00651"/>
    </source>
</evidence>
<reference evidence="3 4" key="1">
    <citation type="submission" date="2019-04" db="EMBL/GenBank/DDBJ databases">
        <title>Friends and foes A comparative genomics study of 23 Aspergillus species from section Flavi.</title>
        <authorList>
            <consortium name="DOE Joint Genome Institute"/>
            <person name="Kjaerbolling I."/>
            <person name="Vesth T."/>
            <person name="Frisvad J.C."/>
            <person name="Nybo J.L."/>
            <person name="Theobald S."/>
            <person name="Kildgaard S."/>
            <person name="Isbrandt T."/>
            <person name="Kuo A."/>
            <person name="Sato A."/>
            <person name="Lyhne E.K."/>
            <person name="Kogle M.E."/>
            <person name="Wiebenga A."/>
            <person name="Kun R.S."/>
            <person name="Lubbers R.J."/>
            <person name="Makela M.R."/>
            <person name="Barry K."/>
            <person name="Chovatia M."/>
            <person name="Clum A."/>
            <person name="Daum C."/>
            <person name="Haridas S."/>
            <person name="He G."/>
            <person name="LaButti K."/>
            <person name="Lipzen A."/>
            <person name="Mondo S."/>
            <person name="Riley R."/>
            <person name="Salamov A."/>
            <person name="Simmons B.A."/>
            <person name="Magnuson J.K."/>
            <person name="Henrissat B."/>
            <person name="Mortensen U.H."/>
            <person name="Larsen T.O."/>
            <person name="Devries R.P."/>
            <person name="Grigoriev I.V."/>
            <person name="Machida M."/>
            <person name="Baker S.E."/>
            <person name="Andersen M.R."/>
        </authorList>
    </citation>
    <scope>NUCLEOTIDE SEQUENCE [LARGE SCALE GENOMIC DNA]</scope>
    <source>
        <strain evidence="3 4">CBS 151.66</strain>
    </source>
</reference>
<evidence type="ECO:0000313" key="3">
    <source>
        <dbReference type="EMBL" id="KAB8072037.1"/>
    </source>
</evidence>